<protein>
    <recommendedName>
        <fullName evidence="2">3-keto-alpha-glucoside-1,2-lyase/3-keto-2-hydroxy-glucal hydratase domain-containing protein</fullName>
    </recommendedName>
</protein>
<dbReference type="OrthoDB" id="9806233at2"/>
<feature type="chain" id="PRO_5011748208" description="3-keto-alpha-glucoside-1,2-lyase/3-keto-2-hydroxy-glucal hydratase domain-containing protein" evidence="1">
    <location>
        <begin position="35"/>
        <end position="258"/>
    </location>
</feature>
<feature type="signal peptide" evidence="1">
    <location>
        <begin position="1"/>
        <end position="34"/>
    </location>
</feature>
<evidence type="ECO:0000259" key="2">
    <source>
        <dbReference type="Pfam" id="PF06439"/>
    </source>
</evidence>
<sequence length="258" mass="28765">MIIKEQNLIMNLEKLYKVSIFALMLLVMSTAANAQLNSLSPKEKKEGWKLLFDGKTSKGWRSARADTFPTAANGWVIKDGVLTIQSSNGAESQNAGDIVTVAEYGAFELSFDFKLTRGANSGVKYFVTLKENSGASAIGLEYQVLDDDVHPDAKLGRDGNRTLASLYDLKTSNKAGAVKPIGEWNTGKVIVYPNNHVEHWLNGVKVLEYERKSPEYRELVKMSKHKVWKDFGEADKGHILLQDHGNEVSYRNIKIKTL</sequence>
<evidence type="ECO:0000256" key="1">
    <source>
        <dbReference type="SAM" id="SignalP"/>
    </source>
</evidence>
<dbReference type="STRING" id="425514.SAMN05443550_103264"/>
<dbReference type="Proteomes" id="UP000198850">
    <property type="component" value="Unassembled WGS sequence"/>
</dbReference>
<keyword evidence="4" id="KW-1185">Reference proteome</keyword>
<keyword evidence="1" id="KW-0732">Signal</keyword>
<dbReference type="AlphaFoldDB" id="A0A1H4BA25"/>
<organism evidence="3 4">
    <name type="scientific">Pedobacter hartonius</name>
    <dbReference type="NCBI Taxonomy" id="425514"/>
    <lineage>
        <taxon>Bacteria</taxon>
        <taxon>Pseudomonadati</taxon>
        <taxon>Bacteroidota</taxon>
        <taxon>Sphingobacteriia</taxon>
        <taxon>Sphingobacteriales</taxon>
        <taxon>Sphingobacteriaceae</taxon>
        <taxon>Pedobacter</taxon>
    </lineage>
</organism>
<evidence type="ECO:0000313" key="3">
    <source>
        <dbReference type="EMBL" id="SEA44993.1"/>
    </source>
</evidence>
<dbReference type="GO" id="GO:0016787">
    <property type="term" value="F:hydrolase activity"/>
    <property type="evidence" value="ECO:0007669"/>
    <property type="project" value="InterPro"/>
</dbReference>
<feature type="domain" description="3-keto-alpha-glucoside-1,2-lyase/3-keto-2-hydroxy-glucal hydratase" evidence="2">
    <location>
        <begin position="47"/>
        <end position="256"/>
    </location>
</feature>
<proteinExistence type="predicted"/>
<gene>
    <name evidence="3" type="ORF">SAMN05443550_103264</name>
</gene>
<dbReference type="InterPro" id="IPR010496">
    <property type="entry name" value="AL/BT2_dom"/>
</dbReference>
<evidence type="ECO:0000313" key="4">
    <source>
        <dbReference type="Proteomes" id="UP000198850"/>
    </source>
</evidence>
<dbReference type="Pfam" id="PF06439">
    <property type="entry name" value="3keto-disac_hyd"/>
    <property type="match status" value="1"/>
</dbReference>
<name>A0A1H4BA25_9SPHI</name>
<dbReference type="Gene3D" id="2.60.120.560">
    <property type="entry name" value="Exo-inulinase, domain 1"/>
    <property type="match status" value="1"/>
</dbReference>
<dbReference type="EMBL" id="FNRA01000003">
    <property type="protein sequence ID" value="SEA44993.1"/>
    <property type="molecule type" value="Genomic_DNA"/>
</dbReference>
<accession>A0A1H4BA25</accession>
<reference evidence="3 4" key="1">
    <citation type="submission" date="2016-10" db="EMBL/GenBank/DDBJ databases">
        <authorList>
            <person name="de Groot N.N."/>
        </authorList>
    </citation>
    <scope>NUCLEOTIDE SEQUENCE [LARGE SCALE GENOMIC DNA]</scope>
    <source>
        <strain evidence="3 4">DSM 19033</strain>
    </source>
</reference>